<evidence type="ECO:0000313" key="2">
    <source>
        <dbReference type="EMBL" id="CAI4212511.1"/>
    </source>
</evidence>
<accession>A0A9P1GXE6</accession>
<evidence type="ECO:0000313" key="3">
    <source>
        <dbReference type="Proteomes" id="UP000838763"/>
    </source>
</evidence>
<dbReference type="EMBL" id="CALLCH030000005">
    <property type="protein sequence ID" value="CAI4212511.1"/>
    <property type="molecule type" value="Genomic_DNA"/>
</dbReference>
<reference evidence="2" key="1">
    <citation type="submission" date="2022-11" db="EMBL/GenBank/DDBJ databases">
        <authorList>
            <person name="Scott C."/>
            <person name="Bruce N."/>
        </authorList>
    </citation>
    <scope>NUCLEOTIDE SEQUENCE</scope>
</reference>
<feature type="compositionally biased region" description="Polar residues" evidence="1">
    <location>
        <begin position="54"/>
        <end position="81"/>
    </location>
</feature>
<sequence>MLKLAENRMRFAHVANQTISYFAAAAISTELRAKMQTLRRDTGQDDISDASGCNRETSGVRTSGSHSTRASQTMHAIEQQN</sequence>
<feature type="region of interest" description="Disordered" evidence="1">
    <location>
        <begin position="39"/>
        <end position="81"/>
    </location>
</feature>
<protein>
    <submittedName>
        <fullName evidence="2">Uncharacterized protein</fullName>
    </submittedName>
</protein>
<comment type="caution">
    <text evidence="2">The sequence shown here is derived from an EMBL/GenBank/DDBJ whole genome shotgun (WGS) entry which is preliminary data.</text>
</comment>
<gene>
    <name evidence="2" type="ORF">PPNO1_LOCUS2267</name>
</gene>
<dbReference type="Proteomes" id="UP000838763">
    <property type="component" value="Unassembled WGS sequence"/>
</dbReference>
<proteinExistence type="predicted"/>
<evidence type="ECO:0000256" key="1">
    <source>
        <dbReference type="SAM" id="MobiDB-lite"/>
    </source>
</evidence>
<dbReference type="AlphaFoldDB" id="A0A9P1GXE6"/>
<name>A0A9P1GXE6_9PEZI</name>
<organism evidence="2 3">
    <name type="scientific">Parascedosporium putredinis</name>
    <dbReference type="NCBI Taxonomy" id="1442378"/>
    <lineage>
        <taxon>Eukaryota</taxon>
        <taxon>Fungi</taxon>
        <taxon>Dikarya</taxon>
        <taxon>Ascomycota</taxon>
        <taxon>Pezizomycotina</taxon>
        <taxon>Sordariomycetes</taxon>
        <taxon>Hypocreomycetidae</taxon>
        <taxon>Microascales</taxon>
        <taxon>Microascaceae</taxon>
        <taxon>Parascedosporium</taxon>
    </lineage>
</organism>
<keyword evidence="3" id="KW-1185">Reference proteome</keyword>